<dbReference type="PANTHER" id="PTHR24249:SF372">
    <property type="entry name" value="G-PROTEIN COUPLED RECEPTORS FAMILY 1 PROFILE DOMAIN-CONTAINING PROTEIN"/>
    <property type="match status" value="1"/>
</dbReference>
<dbReference type="GO" id="GO:0005886">
    <property type="term" value="C:plasma membrane"/>
    <property type="evidence" value="ECO:0007669"/>
    <property type="project" value="UniProtKB-SubCell"/>
</dbReference>
<evidence type="ECO:0000256" key="7">
    <source>
        <dbReference type="ARBA" id="ARBA00023170"/>
    </source>
</evidence>
<name>A0A815PWQ4_9BILA</name>
<keyword evidence="8" id="KW-0807">Transducer</keyword>
<dbReference type="Gene3D" id="1.20.1070.10">
    <property type="entry name" value="Rhodopsin 7-helix transmembrane proteins"/>
    <property type="match status" value="1"/>
</dbReference>
<dbReference type="CDD" id="cd00637">
    <property type="entry name" value="7tm_classA_rhodopsin-like"/>
    <property type="match status" value="1"/>
</dbReference>
<evidence type="ECO:0000313" key="13">
    <source>
        <dbReference type="Proteomes" id="UP000663845"/>
    </source>
</evidence>
<feature type="transmembrane region" description="Helical" evidence="9">
    <location>
        <begin position="210"/>
        <end position="229"/>
    </location>
</feature>
<keyword evidence="7" id="KW-0675">Receptor</keyword>
<feature type="transmembrane region" description="Helical" evidence="9">
    <location>
        <begin position="107"/>
        <end position="128"/>
    </location>
</feature>
<evidence type="ECO:0000313" key="12">
    <source>
        <dbReference type="EMBL" id="CAF4086090.1"/>
    </source>
</evidence>
<evidence type="ECO:0000256" key="6">
    <source>
        <dbReference type="ARBA" id="ARBA00023136"/>
    </source>
</evidence>
<keyword evidence="6 9" id="KW-0472">Membrane</keyword>
<evidence type="ECO:0000256" key="5">
    <source>
        <dbReference type="ARBA" id="ARBA00023040"/>
    </source>
</evidence>
<keyword evidence="5" id="KW-0297">G-protein coupled receptor</keyword>
<sequence length="334" mass="39886">MSDEIFSNETDYDYDTDTTTCTSISTEITFYIFLLLEIPSVLCSLLLFYYFIRLREYLFRDHSNTTIIYLLLGTFLVTSIDMPIIIIHLQNCYYVESMKDPSAFCTFWILCDYTFYSLNLWLMAFACFERYLSIFFKQFIMRNRKRRFLLYYALVIFITLFPVLWYIYLILIYPCAQTDFDYTQITCDGSCYQAVDDPVTQNTDWFLADLLPTFLVIFFILILILHVLYQRHKISRHSTQRNIWKRTRKMFLQLVPIAFIFLAFNMPLIMVGMLSITDPWYDTTPYYYANSFSYLLPLLMPFAVLSKQKEILKRLRILFKLRGANRIATLDGTV</sequence>
<feature type="domain" description="G-protein coupled receptors family 1 profile" evidence="10">
    <location>
        <begin position="43"/>
        <end position="304"/>
    </location>
</feature>
<comment type="caution">
    <text evidence="11">The sequence shown here is derived from an EMBL/GenBank/DDBJ whole genome shotgun (WGS) entry which is preliminary data.</text>
</comment>
<dbReference type="Pfam" id="PF00001">
    <property type="entry name" value="7tm_1"/>
    <property type="match status" value="1"/>
</dbReference>
<dbReference type="PANTHER" id="PTHR24249">
    <property type="entry name" value="HISTAMINE RECEPTOR-RELATED G-PROTEIN COUPLED RECEPTOR"/>
    <property type="match status" value="1"/>
</dbReference>
<feature type="transmembrane region" description="Helical" evidence="9">
    <location>
        <begin position="149"/>
        <end position="173"/>
    </location>
</feature>
<evidence type="ECO:0000256" key="9">
    <source>
        <dbReference type="SAM" id="Phobius"/>
    </source>
</evidence>
<gene>
    <name evidence="11" type="ORF">JYZ213_LOCUS40862</name>
    <name evidence="12" type="ORF">OXD698_LOCUS34614</name>
</gene>
<keyword evidence="4 9" id="KW-1133">Transmembrane helix</keyword>
<evidence type="ECO:0000256" key="1">
    <source>
        <dbReference type="ARBA" id="ARBA00004651"/>
    </source>
</evidence>
<dbReference type="EMBL" id="CAJNOG010001560">
    <property type="protein sequence ID" value="CAF1454109.1"/>
    <property type="molecule type" value="Genomic_DNA"/>
</dbReference>
<feature type="transmembrane region" description="Helical" evidence="9">
    <location>
        <begin position="64"/>
        <end position="87"/>
    </location>
</feature>
<evidence type="ECO:0000256" key="8">
    <source>
        <dbReference type="ARBA" id="ARBA00023224"/>
    </source>
</evidence>
<evidence type="ECO:0000259" key="10">
    <source>
        <dbReference type="PROSITE" id="PS50262"/>
    </source>
</evidence>
<keyword evidence="3 9" id="KW-0812">Transmembrane</keyword>
<comment type="subcellular location">
    <subcellularLocation>
        <location evidence="1">Cell membrane</location>
        <topology evidence="1">Multi-pass membrane protein</topology>
    </subcellularLocation>
</comment>
<evidence type="ECO:0000256" key="4">
    <source>
        <dbReference type="ARBA" id="ARBA00022989"/>
    </source>
</evidence>
<dbReference type="InterPro" id="IPR017452">
    <property type="entry name" value="GPCR_Rhodpsn_7TM"/>
</dbReference>
<dbReference type="EMBL" id="CAJOAZ010005066">
    <property type="protein sequence ID" value="CAF4086090.1"/>
    <property type="molecule type" value="Genomic_DNA"/>
</dbReference>
<dbReference type="AlphaFoldDB" id="A0A815PWQ4"/>
<reference evidence="11" key="1">
    <citation type="submission" date="2021-02" db="EMBL/GenBank/DDBJ databases">
        <authorList>
            <person name="Nowell W R."/>
        </authorList>
    </citation>
    <scope>NUCLEOTIDE SEQUENCE</scope>
</reference>
<keyword evidence="2" id="KW-1003">Cell membrane</keyword>
<evidence type="ECO:0000256" key="3">
    <source>
        <dbReference type="ARBA" id="ARBA00022692"/>
    </source>
</evidence>
<evidence type="ECO:0000313" key="11">
    <source>
        <dbReference type="EMBL" id="CAF1454109.1"/>
    </source>
</evidence>
<dbReference type="SUPFAM" id="SSF81321">
    <property type="entry name" value="Family A G protein-coupled receptor-like"/>
    <property type="match status" value="1"/>
</dbReference>
<dbReference type="Proteomes" id="UP000663845">
    <property type="component" value="Unassembled WGS sequence"/>
</dbReference>
<dbReference type="PROSITE" id="PS50262">
    <property type="entry name" value="G_PROTEIN_RECEP_F1_2"/>
    <property type="match status" value="1"/>
</dbReference>
<dbReference type="GO" id="GO:0004930">
    <property type="term" value="F:G protein-coupled receptor activity"/>
    <property type="evidence" value="ECO:0007669"/>
    <property type="project" value="UniProtKB-KW"/>
</dbReference>
<feature type="transmembrane region" description="Helical" evidence="9">
    <location>
        <begin position="28"/>
        <end position="52"/>
    </location>
</feature>
<proteinExistence type="predicted"/>
<feature type="transmembrane region" description="Helical" evidence="9">
    <location>
        <begin position="286"/>
        <end position="306"/>
    </location>
</feature>
<dbReference type="InterPro" id="IPR000276">
    <property type="entry name" value="GPCR_Rhodpsn"/>
</dbReference>
<protein>
    <recommendedName>
        <fullName evidence="10">G-protein coupled receptors family 1 profile domain-containing protein</fullName>
    </recommendedName>
</protein>
<dbReference type="InterPro" id="IPR050569">
    <property type="entry name" value="TAAR"/>
</dbReference>
<dbReference type="Proteomes" id="UP000663844">
    <property type="component" value="Unassembled WGS sequence"/>
</dbReference>
<evidence type="ECO:0000256" key="2">
    <source>
        <dbReference type="ARBA" id="ARBA00022475"/>
    </source>
</evidence>
<accession>A0A815PWQ4</accession>
<feature type="transmembrane region" description="Helical" evidence="9">
    <location>
        <begin position="250"/>
        <end position="274"/>
    </location>
</feature>
<organism evidence="11 13">
    <name type="scientific">Adineta steineri</name>
    <dbReference type="NCBI Taxonomy" id="433720"/>
    <lineage>
        <taxon>Eukaryota</taxon>
        <taxon>Metazoa</taxon>
        <taxon>Spiralia</taxon>
        <taxon>Gnathifera</taxon>
        <taxon>Rotifera</taxon>
        <taxon>Eurotatoria</taxon>
        <taxon>Bdelloidea</taxon>
        <taxon>Adinetida</taxon>
        <taxon>Adinetidae</taxon>
        <taxon>Adineta</taxon>
    </lineage>
</organism>